<dbReference type="PANTHER" id="PTHR31061">
    <property type="entry name" value="LD22376P"/>
    <property type="match status" value="1"/>
</dbReference>
<keyword evidence="1" id="KW-0812">Transmembrane</keyword>
<proteinExistence type="predicted"/>
<sequence length="403" mass="45440">MNVTQKPQSKRILAIDILRGITIAGMILVNNPGSWAHIFAPLEHAEWNGMTPTDLVFPFFMFVMGMCIFISMQKYQFACNRQTIYKIIRRTLLLYLVGIFVGWFSRFCHRWAFPLEDATLGQQIWHTVWSFDTIRLSGVLARLAICYGITALLAITVRHRYLLGIVVTLLIGYTILLFCGNGFAYDETNILSIVDRTVLTDAHMYHDNGIDPEGLLSTFPAIAHTLIGFLIGKLAFSKQKTVTATTQSDHKTGLILHNIVPLFIAGTILTFSGLLLAYGCPLNKKIWSPTFVLTSCGLASTLLALLIWLIDVKGYKRWCRFFEVFGMNPLFLYVMSGVIAILFGSFQFPFGDEPTSITGFLYRDVFSPLLGQTFGSLAHALLIITILWSLGYILYKKRIFIKL</sequence>
<feature type="transmembrane region" description="Helical" evidence="1">
    <location>
        <begin position="55"/>
        <end position="72"/>
    </location>
</feature>
<evidence type="ECO:0000259" key="2">
    <source>
        <dbReference type="Pfam" id="PF16401"/>
    </source>
</evidence>
<feature type="transmembrane region" description="Helical" evidence="1">
    <location>
        <begin position="133"/>
        <end position="155"/>
    </location>
</feature>
<protein>
    <submittedName>
        <fullName evidence="3">Membrane protein</fullName>
    </submittedName>
</protein>
<feature type="transmembrane region" description="Helical" evidence="1">
    <location>
        <begin position="162"/>
        <end position="185"/>
    </location>
</feature>
<feature type="transmembrane region" description="Helical" evidence="1">
    <location>
        <begin position="256"/>
        <end position="278"/>
    </location>
</feature>
<keyword evidence="1" id="KW-1133">Transmembrane helix</keyword>
<feature type="transmembrane region" description="Helical" evidence="1">
    <location>
        <begin position="370"/>
        <end position="395"/>
    </location>
</feature>
<keyword evidence="1" id="KW-0472">Membrane</keyword>
<dbReference type="PANTHER" id="PTHR31061:SF24">
    <property type="entry name" value="LD22376P"/>
    <property type="match status" value="1"/>
</dbReference>
<dbReference type="InterPro" id="IPR032176">
    <property type="entry name" value="DUF5009"/>
</dbReference>
<dbReference type="RefSeq" id="WP_036871697.1">
    <property type="nucleotide sequence ID" value="NZ_JRNN01000025.1"/>
</dbReference>
<gene>
    <name evidence="3" type="ORF">HMPREF2137_01745</name>
</gene>
<accession>A0A096BUD3</accession>
<feature type="transmembrane region" description="Helical" evidence="1">
    <location>
        <begin position="214"/>
        <end position="236"/>
    </location>
</feature>
<comment type="caution">
    <text evidence="3">The sequence shown here is derived from an EMBL/GenBank/DDBJ whole genome shotgun (WGS) entry which is preliminary data.</text>
</comment>
<feature type="transmembrane region" description="Helical" evidence="1">
    <location>
        <begin position="12"/>
        <end position="29"/>
    </location>
</feature>
<dbReference type="AlphaFoldDB" id="A0A096BUD3"/>
<dbReference type="Pfam" id="PF16401">
    <property type="entry name" value="DUF5009"/>
    <property type="match status" value="1"/>
</dbReference>
<name>A0A096BUD3_9BACT</name>
<dbReference type="OrthoDB" id="9788724at2"/>
<dbReference type="EMBL" id="JRNN01000025">
    <property type="protein sequence ID" value="KGF36744.1"/>
    <property type="molecule type" value="Genomic_DNA"/>
</dbReference>
<evidence type="ECO:0000313" key="3">
    <source>
        <dbReference type="EMBL" id="KGF36744.1"/>
    </source>
</evidence>
<feature type="transmembrane region" description="Helical" evidence="1">
    <location>
        <begin position="290"/>
        <end position="310"/>
    </location>
</feature>
<feature type="transmembrane region" description="Helical" evidence="1">
    <location>
        <begin position="92"/>
        <end position="113"/>
    </location>
</feature>
<evidence type="ECO:0000313" key="4">
    <source>
        <dbReference type="Proteomes" id="UP000029556"/>
    </source>
</evidence>
<feature type="domain" description="DUF5009" evidence="2">
    <location>
        <begin position="36"/>
        <end position="101"/>
    </location>
</feature>
<dbReference type="Proteomes" id="UP000029556">
    <property type="component" value="Unassembled WGS sequence"/>
</dbReference>
<reference evidence="3 4" key="1">
    <citation type="submission" date="2014-07" db="EMBL/GenBank/DDBJ databases">
        <authorList>
            <person name="McCorrison J."/>
            <person name="Sanka R."/>
            <person name="Torralba M."/>
            <person name="Gillis M."/>
            <person name="Haft D.H."/>
            <person name="Methe B."/>
            <person name="Sutton G."/>
            <person name="Nelson K.E."/>
        </authorList>
    </citation>
    <scope>NUCLEOTIDE SEQUENCE [LARGE SCALE GENOMIC DNA]</scope>
    <source>
        <strain evidence="3 4">DNF00853</strain>
    </source>
</reference>
<evidence type="ECO:0000256" key="1">
    <source>
        <dbReference type="SAM" id="Phobius"/>
    </source>
</evidence>
<organism evidence="3 4">
    <name type="scientific">Hoylesella buccalis DNF00853</name>
    <dbReference type="NCBI Taxonomy" id="1401074"/>
    <lineage>
        <taxon>Bacteria</taxon>
        <taxon>Pseudomonadati</taxon>
        <taxon>Bacteroidota</taxon>
        <taxon>Bacteroidia</taxon>
        <taxon>Bacteroidales</taxon>
        <taxon>Prevotellaceae</taxon>
        <taxon>Hoylesella</taxon>
    </lineage>
</organism>
<feature type="transmembrane region" description="Helical" evidence="1">
    <location>
        <begin position="330"/>
        <end position="350"/>
    </location>
</feature>